<proteinExistence type="predicted"/>
<sequence>MAAMKIKIVKKNNVPKTSGHGSALFTQHPTTPATRPAPHAHTRIREPLSEPFPLSLPPLFTETHQHHRGMMKNRFLFSISHSPLPTSHFFSFTLQKEKKRKEETYLYLFFCFCF</sequence>
<organism evidence="2">
    <name type="scientific">Trypanosoma vivax (strain Y486)</name>
    <dbReference type="NCBI Taxonomy" id="1055687"/>
    <lineage>
        <taxon>Eukaryota</taxon>
        <taxon>Discoba</taxon>
        <taxon>Euglenozoa</taxon>
        <taxon>Kinetoplastea</taxon>
        <taxon>Metakinetoplastina</taxon>
        <taxon>Trypanosomatida</taxon>
        <taxon>Trypanosomatidae</taxon>
        <taxon>Trypanosoma</taxon>
        <taxon>Duttonella</taxon>
    </lineage>
</organism>
<accession>G0UB68</accession>
<feature type="compositionally biased region" description="Polar residues" evidence="1">
    <location>
        <begin position="15"/>
        <end position="27"/>
    </location>
</feature>
<gene>
    <name evidence="2" type="ORF">TVY486_1105390</name>
</gene>
<protein>
    <submittedName>
        <fullName evidence="2">Uncharacterized protein</fullName>
    </submittedName>
</protein>
<dbReference type="EMBL" id="HE573027">
    <property type="protein sequence ID" value="CCC53055.1"/>
    <property type="molecule type" value="Genomic_DNA"/>
</dbReference>
<evidence type="ECO:0000313" key="2">
    <source>
        <dbReference type="EMBL" id="CCC53055.1"/>
    </source>
</evidence>
<feature type="region of interest" description="Disordered" evidence="1">
    <location>
        <begin position="13"/>
        <end position="43"/>
    </location>
</feature>
<name>G0UB68_TRYVY</name>
<evidence type="ECO:0000256" key="1">
    <source>
        <dbReference type="SAM" id="MobiDB-lite"/>
    </source>
</evidence>
<dbReference type="AlphaFoldDB" id="G0UB68"/>
<feature type="compositionally biased region" description="Low complexity" evidence="1">
    <location>
        <begin position="28"/>
        <end position="39"/>
    </location>
</feature>
<reference evidence="2" key="1">
    <citation type="journal article" date="2012" name="Proc. Natl. Acad. Sci. U.S.A.">
        <title>Antigenic diversity is generated by distinct evolutionary mechanisms in African trypanosome species.</title>
        <authorList>
            <person name="Jackson A.P."/>
            <person name="Berry A."/>
            <person name="Aslett M."/>
            <person name="Allison H.C."/>
            <person name="Burton P."/>
            <person name="Vavrova-Anderson J."/>
            <person name="Brown R."/>
            <person name="Browne H."/>
            <person name="Corton N."/>
            <person name="Hauser H."/>
            <person name="Gamble J."/>
            <person name="Gilderthorp R."/>
            <person name="Marcello L."/>
            <person name="McQuillan J."/>
            <person name="Otto T.D."/>
            <person name="Quail M.A."/>
            <person name="Sanders M.J."/>
            <person name="van Tonder A."/>
            <person name="Ginger M.L."/>
            <person name="Field M.C."/>
            <person name="Barry J.D."/>
            <person name="Hertz-Fowler C."/>
            <person name="Berriman M."/>
        </authorList>
    </citation>
    <scope>NUCLEOTIDE SEQUENCE</scope>
    <source>
        <strain evidence="2">Y486</strain>
    </source>
</reference>